<feature type="compositionally biased region" description="Acidic residues" evidence="1">
    <location>
        <begin position="616"/>
        <end position="629"/>
    </location>
</feature>
<feature type="domain" description="AAA-ATPase-like" evidence="2">
    <location>
        <begin position="23"/>
        <end position="226"/>
    </location>
</feature>
<name>A0AAW0AAS9_9AGAR</name>
<protein>
    <submittedName>
        <fullName evidence="3">AAA-ATPase-like domain-containing protein</fullName>
    </submittedName>
</protein>
<organism evidence="3 4">
    <name type="scientific">Favolaschia claudopus</name>
    <dbReference type="NCBI Taxonomy" id="2862362"/>
    <lineage>
        <taxon>Eukaryota</taxon>
        <taxon>Fungi</taxon>
        <taxon>Dikarya</taxon>
        <taxon>Basidiomycota</taxon>
        <taxon>Agaricomycotina</taxon>
        <taxon>Agaricomycetes</taxon>
        <taxon>Agaricomycetidae</taxon>
        <taxon>Agaricales</taxon>
        <taxon>Marasmiineae</taxon>
        <taxon>Mycenaceae</taxon>
        <taxon>Favolaschia</taxon>
    </lineage>
</organism>
<sequence length="629" mass="70921">MLTFQLRVLLPRGCDGFLDFLPNVSFVDKTPCILELPDKFRYIILRPPQFGKSTFLSTLMVYYDIRAADEFPEQFQSLAVSSQVFPYRNQHLCLWFALSCVDTIGSLAEVEEDLDSTITRTLTCFLIEYAKELNISNPYNYLNSSSDKFKLVLDLVQASGHTLFVGVDDYDAPITIRTIDHSESFSQRPEPGEIEGLLDRDFWRPLLNRSDVIDKLFVMGTFPVKYKALQEISFSDPQKVPSFRTFCGFTEEEAFDLTRSVLKDPDLDELRRRCGKFSFPLDDGLDEPVFHPRQIMNQILETQRHAGGKPFHIVSTLLAMLPNHSDNPQEASLDGLIELVGAGVIDCDLESSSSSILDGGGVTWRDLYYAGALVYDHQSKVLRLNNSAVLELIHSSVDSIVSERYGLHKFSNTWYICNLHKTLQPVVEAISTILQDLVQSSFGGKHEPNLPGALELLMGNYKSSFHKSSPKILLPPPSSGRVQVPAYPRRAPYPRAPEFPTNTHIWELKTLTLRGMWLGANPNDIDDDPTLQALEELYEDLLCLDEEELLRRPYNYTACSPADEGGAMETVEVGSFLDDDPVVPQFLSVGGRVLLRVPFMDEEIVADLRKGRTPFEDSESNDSESDGDW</sequence>
<dbReference type="Pfam" id="PF09820">
    <property type="entry name" value="AAA-ATPase_like"/>
    <property type="match status" value="1"/>
</dbReference>
<evidence type="ECO:0000256" key="1">
    <source>
        <dbReference type="SAM" id="MobiDB-lite"/>
    </source>
</evidence>
<dbReference type="PANTHER" id="PTHR34825">
    <property type="entry name" value="CONSERVED PROTEIN, WITH A WEAK D-GALACTARATE DEHYDRATASE/ALTRONATE HYDROLASE DOMAIN"/>
    <property type="match status" value="1"/>
</dbReference>
<dbReference type="Proteomes" id="UP001362999">
    <property type="component" value="Unassembled WGS sequence"/>
</dbReference>
<gene>
    <name evidence="3" type="ORF">R3P38DRAFT_2647628</name>
</gene>
<feature type="region of interest" description="Disordered" evidence="1">
    <location>
        <begin position="608"/>
        <end position="629"/>
    </location>
</feature>
<keyword evidence="4" id="KW-1185">Reference proteome</keyword>
<dbReference type="AlphaFoldDB" id="A0AAW0AAS9"/>
<comment type="caution">
    <text evidence="3">The sequence shown here is derived from an EMBL/GenBank/DDBJ whole genome shotgun (WGS) entry which is preliminary data.</text>
</comment>
<dbReference type="EMBL" id="JAWWNJ010000077">
    <property type="protein sequence ID" value="KAK7005942.1"/>
    <property type="molecule type" value="Genomic_DNA"/>
</dbReference>
<evidence type="ECO:0000259" key="2">
    <source>
        <dbReference type="Pfam" id="PF09820"/>
    </source>
</evidence>
<evidence type="ECO:0000313" key="4">
    <source>
        <dbReference type="Proteomes" id="UP001362999"/>
    </source>
</evidence>
<dbReference type="PANTHER" id="PTHR34825:SF1">
    <property type="entry name" value="AAA-ATPASE-LIKE DOMAIN-CONTAINING PROTEIN"/>
    <property type="match status" value="1"/>
</dbReference>
<proteinExistence type="predicted"/>
<accession>A0AAW0AAS9</accession>
<reference evidence="3 4" key="1">
    <citation type="journal article" date="2024" name="J Genomics">
        <title>Draft genome sequencing and assembly of Favolaschia claudopus CIRM-BRFM 2984 isolated from oak limbs.</title>
        <authorList>
            <person name="Navarro D."/>
            <person name="Drula E."/>
            <person name="Chaduli D."/>
            <person name="Cazenave R."/>
            <person name="Ahrendt S."/>
            <person name="Wang J."/>
            <person name="Lipzen A."/>
            <person name="Daum C."/>
            <person name="Barry K."/>
            <person name="Grigoriev I.V."/>
            <person name="Favel A."/>
            <person name="Rosso M.N."/>
            <person name="Martin F."/>
        </authorList>
    </citation>
    <scope>NUCLEOTIDE SEQUENCE [LARGE SCALE GENOMIC DNA]</scope>
    <source>
        <strain evidence="3 4">CIRM-BRFM 2984</strain>
    </source>
</reference>
<evidence type="ECO:0000313" key="3">
    <source>
        <dbReference type="EMBL" id="KAK7005942.1"/>
    </source>
</evidence>
<dbReference type="InterPro" id="IPR018631">
    <property type="entry name" value="AAA-ATPase-like_dom"/>
</dbReference>